<accession>A0A482Y8L7</accession>
<comment type="caution">
    <text evidence="1">The sequence shown here is derived from an EMBL/GenBank/DDBJ whole genome shotgun (WGS) entry which is preliminary data.</text>
</comment>
<dbReference type="RefSeq" id="WP_008014168.1">
    <property type="nucleotide sequence ID" value="NZ_SHMP01000004.1"/>
</dbReference>
<sequence length="57" mass="6066">MTPEATSAGRQVDTSSDIVAAIDEIDGRSHLVIADIARDDAWVAMSTDGAVTLDDYR</sequence>
<evidence type="ECO:0000313" key="2">
    <source>
        <dbReference type="Proteomes" id="UP000291097"/>
    </source>
</evidence>
<name>A0A482Y8L7_9EURY</name>
<proteinExistence type="predicted"/>
<protein>
    <submittedName>
        <fullName evidence="1">Uncharacterized protein</fullName>
    </submittedName>
</protein>
<dbReference type="InterPro" id="IPR055978">
    <property type="entry name" value="DUF7556"/>
</dbReference>
<dbReference type="Proteomes" id="UP000291097">
    <property type="component" value="Unassembled WGS sequence"/>
</dbReference>
<dbReference type="Pfam" id="PF24433">
    <property type="entry name" value="DUF7556"/>
    <property type="match status" value="1"/>
</dbReference>
<gene>
    <name evidence="1" type="ORF">BDK88_2336</name>
</gene>
<reference evidence="1 2" key="1">
    <citation type="submission" date="2019-02" db="EMBL/GenBank/DDBJ databases">
        <title>Genomic Encyclopedia of Archaeal and Bacterial Type Strains, Phase II (KMG-II): from individual species to whole genera.</title>
        <authorList>
            <person name="Goeker M."/>
        </authorList>
    </citation>
    <scope>NUCLEOTIDE SEQUENCE [LARGE SCALE GENOMIC DNA]</scope>
    <source>
        <strain evidence="1 2">DSM 18328</strain>
    </source>
</reference>
<dbReference type="AlphaFoldDB" id="A0A482Y8L7"/>
<organism evidence="1 2">
    <name type="scientific">Natrinema hispanicum</name>
    <dbReference type="NCBI Taxonomy" id="392421"/>
    <lineage>
        <taxon>Archaea</taxon>
        <taxon>Methanobacteriati</taxon>
        <taxon>Methanobacteriota</taxon>
        <taxon>Stenosarchaea group</taxon>
        <taxon>Halobacteria</taxon>
        <taxon>Halobacteriales</taxon>
        <taxon>Natrialbaceae</taxon>
        <taxon>Natrinema</taxon>
    </lineage>
</organism>
<evidence type="ECO:0000313" key="1">
    <source>
        <dbReference type="EMBL" id="RZV11104.1"/>
    </source>
</evidence>
<dbReference type="EMBL" id="SHMP01000004">
    <property type="protein sequence ID" value="RZV11104.1"/>
    <property type="molecule type" value="Genomic_DNA"/>
</dbReference>
<dbReference type="OrthoDB" id="262340at2157"/>